<dbReference type="Gramene" id="OMERI04G00380.1">
    <property type="protein sequence ID" value="OMERI04G00380.1"/>
    <property type="gene ID" value="OMERI04G00380"/>
</dbReference>
<feature type="region of interest" description="Disordered" evidence="1">
    <location>
        <begin position="12"/>
        <end position="78"/>
    </location>
</feature>
<dbReference type="eggNOG" id="ENOG502QUUH">
    <property type="taxonomic scope" value="Eukaryota"/>
</dbReference>
<evidence type="ECO:0000313" key="3">
    <source>
        <dbReference type="Proteomes" id="UP000008021"/>
    </source>
</evidence>
<evidence type="ECO:0000313" key="2">
    <source>
        <dbReference type="EnsemblPlants" id="OMERI04G00380.1"/>
    </source>
</evidence>
<feature type="region of interest" description="Disordered" evidence="1">
    <location>
        <begin position="95"/>
        <end position="165"/>
    </location>
</feature>
<dbReference type="EnsemblPlants" id="OMERI04G00380.1">
    <property type="protein sequence ID" value="OMERI04G00380.1"/>
    <property type="gene ID" value="OMERI04G00380"/>
</dbReference>
<evidence type="ECO:0008006" key="4">
    <source>
        <dbReference type="Google" id="ProtNLM"/>
    </source>
</evidence>
<sequence>MDHQLHLEQITKVAARGDELGTSSTQSHTLPYPDQIEKNRAKKKKSPDHPAHPSGTPPAGDRPAPRAPARRPSRAPARRCGIAHLRITQAISASAHRAVAPPAGDLARGGDSPPARAPRPPATRHGAAVDGRPSPVAPPRRLHPPAHGLTRHKPATPPPGATASTSTLQKLHKMMMLGVGGVAGAGAGLPLVLRRRTRSRTPPPPMVMTPLHRSCFFFRPQPSSLSHYPSPSPCAADDLFTVDYDPEEEEEEEDEEGSPWEGAVVYRRDASVHHLEYATTLERLGLGDLSSPHSRARAATMGILILSSPNLTGTKDETPVLVSLDVARRRGRLRLDGIVRTVITLGCYGCAEPAPQGIFANFSLLLTEGRVEEPDVVDLGTIFEEEQTKAPVLTGSQEDGDDEDIDWDDRLHFPAGEKEIDISKHIRDIIHLEITLDALCSPTCKGLCVGCGENLNTSSCSCNTEKQQAKAKNVQRRGPLKDLLKPLQR</sequence>
<accession>A0A0E0D9Z7</accession>
<proteinExistence type="predicted"/>
<dbReference type="Pfam" id="PF02620">
    <property type="entry name" value="YceD"/>
    <property type="match status" value="1"/>
</dbReference>
<dbReference type="PANTHER" id="PTHR34374:SF1">
    <property type="entry name" value="LARGE RIBOSOMAL RNA SUBUNIT ACCUMULATION PROTEIN YCED HOMOLOG 1, CHLOROPLASTIC"/>
    <property type="match status" value="1"/>
</dbReference>
<keyword evidence="3" id="KW-1185">Reference proteome</keyword>
<dbReference type="InterPro" id="IPR003772">
    <property type="entry name" value="YceD"/>
</dbReference>
<reference evidence="2" key="1">
    <citation type="submission" date="2015-04" db="UniProtKB">
        <authorList>
            <consortium name="EnsemblPlants"/>
        </authorList>
    </citation>
    <scope>IDENTIFICATION</scope>
</reference>
<name>A0A0E0D9Z7_9ORYZ</name>
<organism evidence="2">
    <name type="scientific">Oryza meridionalis</name>
    <dbReference type="NCBI Taxonomy" id="40149"/>
    <lineage>
        <taxon>Eukaryota</taxon>
        <taxon>Viridiplantae</taxon>
        <taxon>Streptophyta</taxon>
        <taxon>Embryophyta</taxon>
        <taxon>Tracheophyta</taxon>
        <taxon>Spermatophyta</taxon>
        <taxon>Magnoliopsida</taxon>
        <taxon>Liliopsida</taxon>
        <taxon>Poales</taxon>
        <taxon>Poaceae</taxon>
        <taxon>BOP clade</taxon>
        <taxon>Oryzoideae</taxon>
        <taxon>Oryzeae</taxon>
        <taxon>Oryzinae</taxon>
        <taxon>Oryza</taxon>
    </lineage>
</organism>
<protein>
    <recommendedName>
        <fullName evidence="4">DUF177 domain-containing protein</fullName>
    </recommendedName>
</protein>
<dbReference type="HOGENOM" id="CLU_570363_0_0_1"/>
<feature type="compositionally biased region" description="Basic residues" evidence="1">
    <location>
        <begin position="68"/>
        <end position="77"/>
    </location>
</feature>
<evidence type="ECO:0000256" key="1">
    <source>
        <dbReference type="SAM" id="MobiDB-lite"/>
    </source>
</evidence>
<dbReference type="Proteomes" id="UP000008021">
    <property type="component" value="Chromosome 4"/>
</dbReference>
<dbReference type="AlphaFoldDB" id="A0A0E0D9Z7"/>
<dbReference type="PANTHER" id="PTHR34374">
    <property type="entry name" value="LARGE RIBOSOMAL RNA SUBUNIT ACCUMULATION PROTEIN YCED HOMOLOG 1, CHLOROPLASTIC"/>
    <property type="match status" value="1"/>
</dbReference>
<dbReference type="STRING" id="40149.A0A0E0D9Z7"/>
<feature type="compositionally biased region" description="Basic residues" evidence="1">
    <location>
        <begin position="140"/>
        <end position="154"/>
    </location>
</feature>
<reference evidence="2" key="2">
    <citation type="submission" date="2018-05" db="EMBL/GenBank/DDBJ databases">
        <title>OmerRS3 (Oryza meridionalis Reference Sequence Version 3).</title>
        <authorList>
            <person name="Zhang J."/>
            <person name="Kudrna D."/>
            <person name="Lee S."/>
            <person name="Talag J."/>
            <person name="Welchert J."/>
            <person name="Wing R.A."/>
        </authorList>
    </citation>
    <scope>NUCLEOTIDE SEQUENCE [LARGE SCALE GENOMIC DNA]</scope>
    <source>
        <strain evidence="2">cv. OR44</strain>
    </source>
</reference>